<dbReference type="GO" id="GO:0005829">
    <property type="term" value="C:cytosol"/>
    <property type="evidence" value="ECO:0007669"/>
    <property type="project" value="TreeGrafter"/>
</dbReference>
<protein>
    <recommendedName>
        <fullName evidence="2">Acylneuraminate cytidylyltransferase</fullName>
    </recommendedName>
</protein>
<sequence>MEPKVVAIIQARMGATRLPGKVLLDMAGQTVLSRVVNRVKMAETLDRVVVATTVESGDDAIGILCGEMGWLCFRGDEEDVTDRYYKAAMLSQADIIVRITADSPLIDSGIIDATVGKFLELWPNIDYVSNLLPRTYPRGLDTEAFSFGVLKREWATIKENRQHVTLRIRQNPENYRIANISGELGYSIMRWALDTIEDLEFARKVYGHFKDKLFNWKDVLDLLDTHPDWVLFDKDPVLEKNNEGK</sequence>
<dbReference type="EMBL" id="LAZR01019398">
    <property type="protein sequence ID" value="KKL92685.1"/>
    <property type="molecule type" value="Genomic_DNA"/>
</dbReference>
<dbReference type="InterPro" id="IPR003329">
    <property type="entry name" value="Cytidylyl_trans"/>
</dbReference>
<dbReference type="PANTHER" id="PTHR42866:SF1">
    <property type="entry name" value="SPORE COAT POLYSACCHARIDE BIOSYNTHESIS PROTEIN SPSF"/>
    <property type="match status" value="1"/>
</dbReference>
<dbReference type="Gene3D" id="3.90.550.10">
    <property type="entry name" value="Spore Coat Polysaccharide Biosynthesis Protein SpsA, Chain A"/>
    <property type="match status" value="1"/>
</dbReference>
<gene>
    <name evidence="1" type="ORF">LCGC14_1882220</name>
</gene>
<dbReference type="AlphaFoldDB" id="A0A0F9IFV0"/>
<comment type="caution">
    <text evidence="1">The sequence shown here is derived from an EMBL/GenBank/DDBJ whole genome shotgun (WGS) entry which is preliminary data.</text>
</comment>
<evidence type="ECO:0000313" key="1">
    <source>
        <dbReference type="EMBL" id="KKL92685.1"/>
    </source>
</evidence>
<dbReference type="PANTHER" id="PTHR42866">
    <property type="entry name" value="3-DEOXY-MANNO-OCTULOSONATE CYTIDYLYLTRANSFERASE"/>
    <property type="match status" value="1"/>
</dbReference>
<dbReference type="Pfam" id="PF02348">
    <property type="entry name" value="CTP_transf_3"/>
    <property type="match status" value="1"/>
</dbReference>
<proteinExistence type="predicted"/>
<organism evidence="1">
    <name type="scientific">marine sediment metagenome</name>
    <dbReference type="NCBI Taxonomy" id="412755"/>
    <lineage>
        <taxon>unclassified sequences</taxon>
        <taxon>metagenomes</taxon>
        <taxon>ecological metagenomes</taxon>
    </lineage>
</organism>
<dbReference type="SUPFAM" id="SSF53448">
    <property type="entry name" value="Nucleotide-diphospho-sugar transferases"/>
    <property type="match status" value="1"/>
</dbReference>
<dbReference type="InterPro" id="IPR029044">
    <property type="entry name" value="Nucleotide-diphossugar_trans"/>
</dbReference>
<dbReference type="CDD" id="cd02518">
    <property type="entry name" value="GT2_SpsF"/>
    <property type="match status" value="1"/>
</dbReference>
<evidence type="ECO:0008006" key="2">
    <source>
        <dbReference type="Google" id="ProtNLM"/>
    </source>
</evidence>
<reference evidence="1" key="1">
    <citation type="journal article" date="2015" name="Nature">
        <title>Complex archaea that bridge the gap between prokaryotes and eukaryotes.</title>
        <authorList>
            <person name="Spang A."/>
            <person name="Saw J.H."/>
            <person name="Jorgensen S.L."/>
            <person name="Zaremba-Niedzwiedzka K."/>
            <person name="Martijn J."/>
            <person name="Lind A.E."/>
            <person name="van Eijk R."/>
            <person name="Schleper C."/>
            <person name="Guy L."/>
            <person name="Ettema T.J."/>
        </authorList>
    </citation>
    <scope>NUCLEOTIDE SEQUENCE</scope>
</reference>
<name>A0A0F9IFV0_9ZZZZ</name>
<accession>A0A0F9IFV0</accession>